<comment type="caution">
    <text evidence="1">The sequence shown here is derived from an EMBL/GenBank/DDBJ whole genome shotgun (WGS) entry which is preliminary data.</text>
</comment>
<evidence type="ECO:0000313" key="1">
    <source>
        <dbReference type="EMBL" id="GIP55476.1"/>
    </source>
</evidence>
<protein>
    <submittedName>
        <fullName evidence="1">Uncharacterized protein</fullName>
    </submittedName>
</protein>
<evidence type="ECO:0000313" key="2">
    <source>
        <dbReference type="Proteomes" id="UP000679992"/>
    </source>
</evidence>
<dbReference type="EMBL" id="BOSL01000019">
    <property type="protein sequence ID" value="GIP55476.1"/>
    <property type="molecule type" value="Genomic_DNA"/>
</dbReference>
<reference evidence="1 2" key="1">
    <citation type="submission" date="2021-03" db="EMBL/GenBank/DDBJ databases">
        <title>Antimicrobial resistance genes in bacteria isolated from Japanese honey, and their potential for conferring macrolide and lincosamide resistance in the American foulbrood pathogen Paenibacillus larvae.</title>
        <authorList>
            <person name="Okamoto M."/>
            <person name="Kumagai M."/>
            <person name="Kanamori H."/>
            <person name="Takamatsu D."/>
        </authorList>
    </citation>
    <scope>NUCLEOTIDE SEQUENCE [LARGE SCALE GENOMIC DNA]</scope>
    <source>
        <strain evidence="1 2">J42TS3</strain>
    </source>
</reference>
<accession>A0ABQ4MHK9</accession>
<gene>
    <name evidence="1" type="ORF">J42TS3_45110</name>
</gene>
<keyword evidence="2" id="KW-1185">Reference proteome</keyword>
<sequence length="59" mass="7103">MRLGFFFVLFFRDMYAHIISEPYGLTISQFCSLMEGYEDAITEQVDHRDFVRCPNDWML</sequence>
<name>A0ABQ4MHK9_9BACL</name>
<dbReference type="Proteomes" id="UP000679992">
    <property type="component" value="Unassembled WGS sequence"/>
</dbReference>
<organism evidence="1 2">
    <name type="scientific">Paenibacillus vini</name>
    <dbReference type="NCBI Taxonomy" id="1476024"/>
    <lineage>
        <taxon>Bacteria</taxon>
        <taxon>Bacillati</taxon>
        <taxon>Bacillota</taxon>
        <taxon>Bacilli</taxon>
        <taxon>Bacillales</taxon>
        <taxon>Paenibacillaceae</taxon>
        <taxon>Paenibacillus</taxon>
    </lineage>
</organism>
<proteinExistence type="predicted"/>